<protein>
    <submittedName>
        <fullName evidence="2">Uncharacterized protein</fullName>
    </submittedName>
</protein>
<gene>
    <name evidence="2" type="ORF">V7S43_006176</name>
</gene>
<feature type="region of interest" description="Disordered" evidence="1">
    <location>
        <begin position="90"/>
        <end position="131"/>
    </location>
</feature>
<keyword evidence="3" id="KW-1185">Reference proteome</keyword>
<sequence>MPYQEVASLQPRPVVDQMLHRVPPRQTKPQHPEQRDSTPVANKVKASGACCVLDTPRISPTTMAWPSPGSSTMKIVSLLHTMCVVDNAWSSDSTYSPRHPETGRSAEAARKVRRSPVRPSLHPSRVLGSPC</sequence>
<proteinExistence type="predicted"/>
<evidence type="ECO:0000313" key="2">
    <source>
        <dbReference type="EMBL" id="KAL3668887.1"/>
    </source>
</evidence>
<evidence type="ECO:0000313" key="3">
    <source>
        <dbReference type="Proteomes" id="UP001632037"/>
    </source>
</evidence>
<dbReference type="EMBL" id="JBIMZQ010000010">
    <property type="protein sequence ID" value="KAL3668887.1"/>
    <property type="molecule type" value="Genomic_DNA"/>
</dbReference>
<dbReference type="AlphaFoldDB" id="A0ABD3FSI2"/>
<dbReference type="Proteomes" id="UP001632037">
    <property type="component" value="Unassembled WGS sequence"/>
</dbReference>
<accession>A0ABD3FSI2</accession>
<organism evidence="2 3">
    <name type="scientific">Phytophthora oleae</name>
    <dbReference type="NCBI Taxonomy" id="2107226"/>
    <lineage>
        <taxon>Eukaryota</taxon>
        <taxon>Sar</taxon>
        <taxon>Stramenopiles</taxon>
        <taxon>Oomycota</taxon>
        <taxon>Peronosporomycetes</taxon>
        <taxon>Peronosporales</taxon>
        <taxon>Peronosporaceae</taxon>
        <taxon>Phytophthora</taxon>
    </lineage>
</organism>
<comment type="caution">
    <text evidence="2">The sequence shown here is derived from an EMBL/GenBank/DDBJ whole genome shotgun (WGS) entry which is preliminary data.</text>
</comment>
<reference evidence="2 3" key="1">
    <citation type="submission" date="2024-09" db="EMBL/GenBank/DDBJ databases">
        <title>Genome sequencing and assembly of Phytophthora oleae, isolate VK10A, causative agent of rot of olive drupes.</title>
        <authorList>
            <person name="Conti Taguali S."/>
            <person name="Riolo M."/>
            <person name="La Spada F."/>
            <person name="Cacciola S.O."/>
            <person name="Dionisio G."/>
        </authorList>
    </citation>
    <scope>NUCLEOTIDE SEQUENCE [LARGE SCALE GENOMIC DNA]</scope>
    <source>
        <strain evidence="2 3">VK10A</strain>
    </source>
</reference>
<name>A0ABD3FSI2_9STRA</name>
<feature type="compositionally biased region" description="Basic and acidic residues" evidence="1">
    <location>
        <begin position="98"/>
        <end position="110"/>
    </location>
</feature>
<evidence type="ECO:0000256" key="1">
    <source>
        <dbReference type="SAM" id="MobiDB-lite"/>
    </source>
</evidence>
<feature type="region of interest" description="Disordered" evidence="1">
    <location>
        <begin position="1"/>
        <end position="44"/>
    </location>
</feature>